<accession>A0A521CUV2</accession>
<dbReference type="RefSeq" id="WP_142714382.1">
    <property type="nucleotide sequence ID" value="NZ_FXTH01000007.1"/>
</dbReference>
<sequence length="85" mass="9741">METVAIYNVRLSDSMFRIIMGIAVLSLGFQYQSLWGMTGLVPLMTGIVGWCPVYKALGISTLARSRINTRFLVKERIEESKRRWL</sequence>
<evidence type="ECO:0000313" key="4">
    <source>
        <dbReference type="Proteomes" id="UP000317593"/>
    </source>
</evidence>
<keyword evidence="1" id="KW-0472">Membrane</keyword>
<keyword evidence="4" id="KW-1185">Reference proteome</keyword>
<protein>
    <recommendedName>
        <fullName evidence="2">Inner membrane protein YgaP-like transmembrane domain-containing protein</fullName>
    </recommendedName>
</protein>
<feature type="transmembrane region" description="Helical" evidence="1">
    <location>
        <begin position="15"/>
        <end position="33"/>
    </location>
</feature>
<proteinExistence type="predicted"/>
<keyword evidence="1" id="KW-1133">Transmembrane helix</keyword>
<evidence type="ECO:0000313" key="3">
    <source>
        <dbReference type="EMBL" id="SMO63218.1"/>
    </source>
</evidence>
<dbReference type="EMBL" id="FXTH01000007">
    <property type="protein sequence ID" value="SMO63218.1"/>
    <property type="molecule type" value="Genomic_DNA"/>
</dbReference>
<name>A0A521CUV2_9BACT</name>
<dbReference type="Pfam" id="PF11127">
    <property type="entry name" value="YgaP-like_TM"/>
    <property type="match status" value="1"/>
</dbReference>
<evidence type="ECO:0000256" key="1">
    <source>
        <dbReference type="SAM" id="Phobius"/>
    </source>
</evidence>
<dbReference type="InterPro" id="IPR021309">
    <property type="entry name" value="YgaP-like_TM"/>
</dbReference>
<organism evidence="3 4">
    <name type="scientific">Fodinibius sediminis</name>
    <dbReference type="NCBI Taxonomy" id="1214077"/>
    <lineage>
        <taxon>Bacteria</taxon>
        <taxon>Pseudomonadati</taxon>
        <taxon>Balneolota</taxon>
        <taxon>Balneolia</taxon>
        <taxon>Balneolales</taxon>
        <taxon>Balneolaceae</taxon>
        <taxon>Fodinibius</taxon>
    </lineage>
</organism>
<keyword evidence="1" id="KW-0812">Transmembrane</keyword>
<dbReference type="OrthoDB" id="9804804at2"/>
<reference evidence="3 4" key="1">
    <citation type="submission" date="2017-05" db="EMBL/GenBank/DDBJ databases">
        <authorList>
            <person name="Varghese N."/>
            <person name="Submissions S."/>
        </authorList>
    </citation>
    <scope>NUCLEOTIDE SEQUENCE [LARGE SCALE GENOMIC DNA]</scope>
    <source>
        <strain evidence="3 4">DSM 21194</strain>
    </source>
</reference>
<gene>
    <name evidence="3" type="ORF">SAMN06265218_107137</name>
</gene>
<feature type="transmembrane region" description="Helical" evidence="1">
    <location>
        <begin position="39"/>
        <end position="57"/>
    </location>
</feature>
<dbReference type="Proteomes" id="UP000317593">
    <property type="component" value="Unassembled WGS sequence"/>
</dbReference>
<dbReference type="AlphaFoldDB" id="A0A521CUV2"/>
<feature type="domain" description="Inner membrane protein YgaP-like transmembrane" evidence="2">
    <location>
        <begin position="8"/>
        <end position="63"/>
    </location>
</feature>
<evidence type="ECO:0000259" key="2">
    <source>
        <dbReference type="Pfam" id="PF11127"/>
    </source>
</evidence>